<name>A0A7J7JJU8_BUGNE</name>
<accession>A0A7J7JJU8</accession>
<protein>
    <submittedName>
        <fullName evidence="2">Uncharacterized protein</fullName>
    </submittedName>
</protein>
<gene>
    <name evidence="2" type="ORF">EB796_015068</name>
</gene>
<dbReference type="Proteomes" id="UP000593567">
    <property type="component" value="Unassembled WGS sequence"/>
</dbReference>
<feature type="region of interest" description="Disordered" evidence="1">
    <location>
        <begin position="51"/>
        <end position="79"/>
    </location>
</feature>
<organism evidence="2 3">
    <name type="scientific">Bugula neritina</name>
    <name type="common">Brown bryozoan</name>
    <name type="synonym">Sertularia neritina</name>
    <dbReference type="NCBI Taxonomy" id="10212"/>
    <lineage>
        <taxon>Eukaryota</taxon>
        <taxon>Metazoa</taxon>
        <taxon>Spiralia</taxon>
        <taxon>Lophotrochozoa</taxon>
        <taxon>Bryozoa</taxon>
        <taxon>Gymnolaemata</taxon>
        <taxon>Cheilostomatida</taxon>
        <taxon>Flustrina</taxon>
        <taxon>Buguloidea</taxon>
        <taxon>Bugulidae</taxon>
        <taxon>Bugula</taxon>
    </lineage>
</organism>
<dbReference type="AlphaFoldDB" id="A0A7J7JJU8"/>
<evidence type="ECO:0000313" key="2">
    <source>
        <dbReference type="EMBL" id="KAF6026619.1"/>
    </source>
</evidence>
<proteinExistence type="predicted"/>
<dbReference type="EMBL" id="VXIV02002239">
    <property type="protein sequence ID" value="KAF6026619.1"/>
    <property type="molecule type" value="Genomic_DNA"/>
</dbReference>
<reference evidence="2" key="1">
    <citation type="submission" date="2020-06" db="EMBL/GenBank/DDBJ databases">
        <title>Draft genome of Bugula neritina, a colonial animal packing powerful symbionts and potential medicines.</title>
        <authorList>
            <person name="Rayko M."/>
        </authorList>
    </citation>
    <scope>NUCLEOTIDE SEQUENCE [LARGE SCALE GENOMIC DNA]</scope>
    <source>
        <strain evidence="2">Kwan_BN1</strain>
    </source>
</reference>
<evidence type="ECO:0000256" key="1">
    <source>
        <dbReference type="SAM" id="MobiDB-lite"/>
    </source>
</evidence>
<comment type="caution">
    <text evidence="2">The sequence shown here is derived from an EMBL/GenBank/DDBJ whole genome shotgun (WGS) entry which is preliminary data.</text>
</comment>
<keyword evidence="3" id="KW-1185">Reference proteome</keyword>
<evidence type="ECO:0000313" key="3">
    <source>
        <dbReference type="Proteomes" id="UP000593567"/>
    </source>
</evidence>
<sequence length="148" mass="16334">MDDFSPVELLNAYLDAMGFDPIVAPAGPAVPPANTTNQHRVSVARELTFELEKPNPGKSFKRQHDATSQSAASHTKRPRLFIPRIVSQTEGVTGREYFPCSHLVPNKDAETSQLLVKEWSRDAGVNRESKAVPRLTAVQLGDYCTFVV</sequence>